<sequence length="71" mass="8420">MKYCEWPSWPAWCRLRRSGRRRRRQPNECPEHYRTTYIAVLYTDTYLFGLGGPTADEYITRTFPRGASVAS</sequence>
<gene>
    <name evidence="1" type="ORF">EVAR_6268_1</name>
</gene>
<evidence type="ECO:0000313" key="1">
    <source>
        <dbReference type="EMBL" id="GBP10706.1"/>
    </source>
</evidence>
<evidence type="ECO:0000313" key="2">
    <source>
        <dbReference type="Proteomes" id="UP000299102"/>
    </source>
</evidence>
<proteinExistence type="predicted"/>
<dbReference type="Proteomes" id="UP000299102">
    <property type="component" value="Unassembled WGS sequence"/>
</dbReference>
<accession>A0A4C1T9A0</accession>
<name>A0A4C1T9A0_EUMVA</name>
<keyword evidence="2" id="KW-1185">Reference proteome</keyword>
<dbReference type="EMBL" id="BGZK01000042">
    <property type="protein sequence ID" value="GBP10706.1"/>
    <property type="molecule type" value="Genomic_DNA"/>
</dbReference>
<reference evidence="1 2" key="1">
    <citation type="journal article" date="2019" name="Commun. Biol.">
        <title>The bagworm genome reveals a unique fibroin gene that provides high tensile strength.</title>
        <authorList>
            <person name="Kono N."/>
            <person name="Nakamura H."/>
            <person name="Ohtoshi R."/>
            <person name="Tomita M."/>
            <person name="Numata K."/>
            <person name="Arakawa K."/>
        </authorList>
    </citation>
    <scope>NUCLEOTIDE SEQUENCE [LARGE SCALE GENOMIC DNA]</scope>
</reference>
<comment type="caution">
    <text evidence="1">The sequence shown here is derived from an EMBL/GenBank/DDBJ whole genome shotgun (WGS) entry which is preliminary data.</text>
</comment>
<dbReference type="AlphaFoldDB" id="A0A4C1T9A0"/>
<protein>
    <submittedName>
        <fullName evidence="1">Uncharacterized protein</fullName>
    </submittedName>
</protein>
<organism evidence="1 2">
    <name type="scientific">Eumeta variegata</name>
    <name type="common">Bagworm moth</name>
    <name type="synonym">Eumeta japonica</name>
    <dbReference type="NCBI Taxonomy" id="151549"/>
    <lineage>
        <taxon>Eukaryota</taxon>
        <taxon>Metazoa</taxon>
        <taxon>Ecdysozoa</taxon>
        <taxon>Arthropoda</taxon>
        <taxon>Hexapoda</taxon>
        <taxon>Insecta</taxon>
        <taxon>Pterygota</taxon>
        <taxon>Neoptera</taxon>
        <taxon>Endopterygota</taxon>
        <taxon>Lepidoptera</taxon>
        <taxon>Glossata</taxon>
        <taxon>Ditrysia</taxon>
        <taxon>Tineoidea</taxon>
        <taxon>Psychidae</taxon>
        <taxon>Oiketicinae</taxon>
        <taxon>Eumeta</taxon>
    </lineage>
</organism>